<keyword evidence="1" id="KW-0732">Signal</keyword>
<gene>
    <name evidence="2" type="ORF">J4N46_08180</name>
</gene>
<evidence type="ECO:0000313" key="3">
    <source>
        <dbReference type="Proteomes" id="UP000681610"/>
    </source>
</evidence>
<feature type="chain" id="PRO_5045289853" description="Outer membrane protein beta-barrel domain-containing protein" evidence="1">
    <location>
        <begin position="19"/>
        <end position="193"/>
    </location>
</feature>
<evidence type="ECO:0000256" key="1">
    <source>
        <dbReference type="SAM" id="SignalP"/>
    </source>
</evidence>
<dbReference type="Proteomes" id="UP000681610">
    <property type="component" value="Unassembled WGS sequence"/>
</dbReference>
<keyword evidence="3" id="KW-1185">Reference proteome</keyword>
<dbReference type="EMBL" id="JAGDYP010000005">
    <property type="protein sequence ID" value="MBO1884398.1"/>
    <property type="molecule type" value="Genomic_DNA"/>
</dbReference>
<name>A0ABS3PYI2_9FLAO</name>
<protein>
    <recommendedName>
        <fullName evidence="4">Outer membrane protein beta-barrel domain-containing protein</fullName>
    </recommendedName>
</protein>
<reference evidence="2 3" key="1">
    <citation type="submission" date="2021-03" db="EMBL/GenBank/DDBJ databases">
        <title>Isolation and description of Capnocytophaga bilenii sp. nov., a novel Capnocytophaga species, isolated from a gingivitis subject.</title>
        <authorList>
            <person name="Antezack A."/>
            <person name="Monnet-Corti V."/>
            <person name="La Scola B."/>
        </authorList>
    </citation>
    <scope>NUCLEOTIDE SEQUENCE [LARGE SCALE GENOMIC DNA]</scope>
    <source>
        <strain evidence="2 3">Marseille-Q4570</strain>
    </source>
</reference>
<dbReference type="RefSeq" id="WP_208058894.1">
    <property type="nucleotide sequence ID" value="NZ_JAGDYP010000005.1"/>
</dbReference>
<evidence type="ECO:0008006" key="4">
    <source>
        <dbReference type="Google" id="ProtNLM"/>
    </source>
</evidence>
<sequence>MKKILFILFITINSIAFAQEGNAIFTTTDSLSSSPQHQIGIGISRFINAAFPNDSNTFLLEYRYLKNATWAYRIGGDYSANNHTDSLYEIALKVGIDRVYKNYQQWSFYYGIDIWGRHLYYKDRQQYFTSIALNPFFGIQYKLSKNFSLSTEPGFFFKYNIRRDYRSFDPKAQMDTWESRFAKVGVVQVNFHF</sequence>
<proteinExistence type="predicted"/>
<accession>A0ABS3PYI2</accession>
<comment type="caution">
    <text evidence="2">The sequence shown here is derived from an EMBL/GenBank/DDBJ whole genome shotgun (WGS) entry which is preliminary data.</text>
</comment>
<feature type="signal peptide" evidence="1">
    <location>
        <begin position="1"/>
        <end position="18"/>
    </location>
</feature>
<evidence type="ECO:0000313" key="2">
    <source>
        <dbReference type="EMBL" id="MBO1884398.1"/>
    </source>
</evidence>
<organism evidence="2 3">
    <name type="scientific">Capnocytophaga bilenii</name>
    <dbReference type="NCBI Taxonomy" id="2819369"/>
    <lineage>
        <taxon>Bacteria</taxon>
        <taxon>Pseudomonadati</taxon>
        <taxon>Bacteroidota</taxon>
        <taxon>Flavobacteriia</taxon>
        <taxon>Flavobacteriales</taxon>
        <taxon>Flavobacteriaceae</taxon>
        <taxon>Capnocytophaga</taxon>
    </lineage>
</organism>